<dbReference type="RefSeq" id="WP_136851910.1">
    <property type="nucleotide sequence ID" value="NZ_SWCI01000002.1"/>
</dbReference>
<dbReference type="Pfam" id="PF02613">
    <property type="entry name" value="Nitrate_red_del"/>
    <property type="match status" value="1"/>
</dbReference>
<dbReference type="AlphaFoldDB" id="A0A4U1BK64"/>
<dbReference type="SUPFAM" id="SSF89155">
    <property type="entry name" value="TorD-like"/>
    <property type="match status" value="1"/>
</dbReference>
<protein>
    <submittedName>
        <fullName evidence="2">Molecular chaperone TorD</fullName>
    </submittedName>
</protein>
<gene>
    <name evidence="2" type="ORF">FCL40_04890</name>
</gene>
<reference evidence="2 3" key="1">
    <citation type="submission" date="2019-04" db="EMBL/GenBank/DDBJ databases">
        <authorList>
            <person name="Hwang J.C."/>
        </authorList>
    </citation>
    <scope>NUCLEOTIDE SEQUENCE [LARGE SCALE GENOMIC DNA]</scope>
    <source>
        <strain evidence="2 3">IMCC35001</strain>
    </source>
</reference>
<keyword evidence="1" id="KW-0143">Chaperone</keyword>
<dbReference type="PANTHER" id="PTHR34227:SF13">
    <property type="entry name" value="TAT PROOFREADING CHAPERONE DMSD-RELATED"/>
    <property type="match status" value="1"/>
</dbReference>
<dbReference type="Gene3D" id="1.10.3480.10">
    <property type="entry name" value="TorD-like"/>
    <property type="match status" value="1"/>
</dbReference>
<dbReference type="InterPro" id="IPR020945">
    <property type="entry name" value="DMSO/NO3_reduct_chaperone"/>
</dbReference>
<comment type="caution">
    <text evidence="2">The sequence shown here is derived from an EMBL/GenBank/DDBJ whole genome shotgun (WGS) entry which is preliminary data.</text>
</comment>
<dbReference type="InterPro" id="IPR050289">
    <property type="entry name" value="TorD/DmsD_chaperones"/>
</dbReference>
<dbReference type="Proteomes" id="UP000305674">
    <property type="component" value="Unassembled WGS sequence"/>
</dbReference>
<dbReference type="EMBL" id="SWCI01000002">
    <property type="protein sequence ID" value="TKB50490.1"/>
    <property type="molecule type" value="Genomic_DNA"/>
</dbReference>
<name>A0A4U1BK64_9GAMM</name>
<sequence length="216" mass="23799">MLNQEQLSCYQAQANVLYHALYFEPSDFLLGQFRDNEVAVSWPNTGEASSRSRGLGLLAQALDEPDEVLLPRLKRDYTELFIGPGELKAIPWGSPYLHEKRLLCGPSTEAFAAFCQHHGIQVTTQTKEPIDHMGLMLSVVASLLAEEAKQANGVAVKVAGDLLTEHLLPWGGRFCQLMAEGANTPYYQGIALLTTSLLEGLEQDLDLTPLSLQLFL</sequence>
<dbReference type="InterPro" id="IPR036411">
    <property type="entry name" value="TorD-like_sf"/>
</dbReference>
<proteinExistence type="predicted"/>
<evidence type="ECO:0000313" key="2">
    <source>
        <dbReference type="EMBL" id="TKB50490.1"/>
    </source>
</evidence>
<accession>A0A4U1BK64</accession>
<organism evidence="2 3">
    <name type="scientific">Ferrimonas sediminicola</name>
    <dbReference type="NCBI Taxonomy" id="2569538"/>
    <lineage>
        <taxon>Bacteria</taxon>
        <taxon>Pseudomonadati</taxon>
        <taxon>Pseudomonadota</taxon>
        <taxon>Gammaproteobacteria</taxon>
        <taxon>Alteromonadales</taxon>
        <taxon>Ferrimonadaceae</taxon>
        <taxon>Ferrimonas</taxon>
    </lineage>
</organism>
<evidence type="ECO:0000256" key="1">
    <source>
        <dbReference type="ARBA" id="ARBA00023186"/>
    </source>
</evidence>
<evidence type="ECO:0000313" key="3">
    <source>
        <dbReference type="Proteomes" id="UP000305674"/>
    </source>
</evidence>
<dbReference type="OrthoDB" id="3174863at2"/>
<dbReference type="PANTHER" id="PTHR34227">
    <property type="entry name" value="CHAPERONE PROTEIN YCDY"/>
    <property type="match status" value="1"/>
</dbReference>
<keyword evidence="3" id="KW-1185">Reference proteome</keyword>